<comment type="caution">
    <text evidence="1">The sequence shown here is derived from an EMBL/GenBank/DDBJ whole genome shotgun (WGS) entry which is preliminary data.</text>
</comment>
<reference evidence="1" key="1">
    <citation type="submission" date="2019-10" db="EMBL/GenBank/DDBJ databases">
        <title>The sequence and de novo assembly of the wild yak genome.</title>
        <authorList>
            <person name="Liu Y."/>
        </authorList>
    </citation>
    <scope>NUCLEOTIDE SEQUENCE [LARGE SCALE GENOMIC DNA]</scope>
    <source>
        <strain evidence="1">WY2019</strain>
    </source>
</reference>
<dbReference type="EMBL" id="VBQZ03000020">
    <property type="protein sequence ID" value="MXQ84300.1"/>
    <property type="molecule type" value="Genomic_DNA"/>
</dbReference>
<sequence length="250" mass="29347">MMYRCAHVYVPDSLFWENDLWQHLTDSDERSSYSLSMDDQRMVAVVTLEVTAVILSQDIFVNLILNQCVLYFIFISIIPFLNVKFGIDIILRYESLSIAQLASPCEFKISMSDLIAIVENKQKNAKYTKGHWKKSVPPQRFITYSYYLNTNKIMMINCLFFITSSERNINVISQKSFPFRKCIREFLIDKLRNLFYILDVMIFAKTSKVHKVGTGEEKFRESLLSKRKFFQHRKIKKANSPSKIKKGQSQ</sequence>
<dbReference type="AlphaFoldDB" id="A0A6B0R3V3"/>
<protein>
    <submittedName>
        <fullName evidence="1">Uncharacterized protein</fullName>
    </submittedName>
</protein>
<name>A0A6B0R3V3_9CETA</name>
<organism evidence="1 2">
    <name type="scientific">Bos mutus</name>
    <name type="common">wild yak</name>
    <dbReference type="NCBI Taxonomy" id="72004"/>
    <lineage>
        <taxon>Eukaryota</taxon>
        <taxon>Metazoa</taxon>
        <taxon>Chordata</taxon>
        <taxon>Craniata</taxon>
        <taxon>Vertebrata</taxon>
        <taxon>Euteleostomi</taxon>
        <taxon>Mammalia</taxon>
        <taxon>Eutheria</taxon>
        <taxon>Laurasiatheria</taxon>
        <taxon>Artiodactyla</taxon>
        <taxon>Ruminantia</taxon>
        <taxon>Pecora</taxon>
        <taxon>Bovidae</taxon>
        <taxon>Bovinae</taxon>
        <taxon>Bos</taxon>
    </lineage>
</organism>
<keyword evidence="2" id="KW-1185">Reference proteome</keyword>
<evidence type="ECO:0000313" key="2">
    <source>
        <dbReference type="Proteomes" id="UP000322234"/>
    </source>
</evidence>
<dbReference type="Proteomes" id="UP000322234">
    <property type="component" value="Unassembled WGS sequence"/>
</dbReference>
<accession>A0A6B0R3V3</accession>
<evidence type="ECO:0000313" key="1">
    <source>
        <dbReference type="EMBL" id="MXQ84300.1"/>
    </source>
</evidence>
<gene>
    <name evidence="1" type="ORF">E5288_WYG014169</name>
</gene>
<proteinExistence type="predicted"/>